<gene>
    <name evidence="1" type="ORF">Csa_3G271340</name>
</gene>
<dbReference type="Proteomes" id="UP000029981">
    <property type="component" value="Chromosome 3"/>
</dbReference>
<evidence type="ECO:0000313" key="2">
    <source>
        <dbReference type="Proteomes" id="UP000029981"/>
    </source>
</evidence>
<reference evidence="1 2" key="4">
    <citation type="journal article" date="2011" name="BMC Genomics">
        <title>RNA-Seq improves annotation of protein-coding genes in the cucumber genome.</title>
        <authorList>
            <person name="Li Z."/>
            <person name="Zhang Z."/>
            <person name="Yan P."/>
            <person name="Huang S."/>
            <person name="Fei Z."/>
            <person name="Lin K."/>
        </authorList>
    </citation>
    <scope>NUCLEOTIDE SEQUENCE [LARGE SCALE GENOMIC DNA]</scope>
    <source>
        <strain evidence="2">cv. 9930</strain>
    </source>
</reference>
<proteinExistence type="predicted"/>
<sequence>MGLILVEKARRGLHWLEEMGDVGGGNLVDEEGDLVGGEEVAVLNALKPRQVTPPAHFYLRVSRQGEKVLQTQFLHCGWEGFGAFGVPHPAKESLIHYNFQVKRRLLHDAVEEQWILKWHRTIMSRGNYHLLDKEQPDIGFYCQLMWI</sequence>
<dbReference type="EMBL" id="CM002924">
    <property type="protein sequence ID" value="KGN57741.1"/>
    <property type="molecule type" value="Genomic_DNA"/>
</dbReference>
<reference evidence="1 2" key="1">
    <citation type="journal article" date="2009" name="Nat. Genet.">
        <title>The genome of the cucumber, Cucumis sativus L.</title>
        <authorList>
            <person name="Huang S."/>
            <person name="Li R."/>
            <person name="Zhang Z."/>
            <person name="Li L."/>
            <person name="Gu X."/>
            <person name="Fan W."/>
            <person name="Lucas W.J."/>
            <person name="Wang X."/>
            <person name="Xie B."/>
            <person name="Ni P."/>
            <person name="Ren Y."/>
            <person name="Zhu H."/>
            <person name="Li J."/>
            <person name="Lin K."/>
            <person name="Jin W."/>
            <person name="Fei Z."/>
            <person name="Li G."/>
            <person name="Staub J."/>
            <person name="Kilian A."/>
            <person name="van der Vossen E.A."/>
            <person name="Wu Y."/>
            <person name="Guo J."/>
            <person name="He J."/>
            <person name="Jia Z."/>
            <person name="Ren Y."/>
            <person name="Tian G."/>
            <person name="Lu Y."/>
            <person name="Ruan J."/>
            <person name="Qian W."/>
            <person name="Wang M."/>
            <person name="Huang Q."/>
            <person name="Li B."/>
            <person name="Xuan Z."/>
            <person name="Cao J."/>
            <person name="Asan"/>
            <person name="Wu Z."/>
            <person name="Zhang J."/>
            <person name="Cai Q."/>
            <person name="Bai Y."/>
            <person name="Zhao B."/>
            <person name="Han Y."/>
            <person name="Li Y."/>
            <person name="Li X."/>
            <person name="Wang S."/>
            <person name="Shi Q."/>
            <person name="Liu S."/>
            <person name="Cho W.K."/>
            <person name="Kim J.Y."/>
            <person name="Xu Y."/>
            <person name="Heller-Uszynska K."/>
            <person name="Miao H."/>
            <person name="Cheng Z."/>
            <person name="Zhang S."/>
            <person name="Wu J."/>
            <person name="Yang Y."/>
            <person name="Kang H."/>
            <person name="Li M."/>
            <person name="Liang H."/>
            <person name="Ren X."/>
            <person name="Shi Z."/>
            <person name="Wen M."/>
            <person name="Jian M."/>
            <person name="Yang H."/>
            <person name="Zhang G."/>
            <person name="Yang Z."/>
            <person name="Chen R."/>
            <person name="Liu S."/>
            <person name="Li J."/>
            <person name="Ma L."/>
            <person name="Liu H."/>
            <person name="Zhou Y."/>
            <person name="Zhao J."/>
            <person name="Fang X."/>
            <person name="Li G."/>
            <person name="Fang L."/>
            <person name="Li Y."/>
            <person name="Liu D."/>
            <person name="Zheng H."/>
            <person name="Zhang Y."/>
            <person name="Qin N."/>
            <person name="Li Z."/>
            <person name="Yang G."/>
            <person name="Yang S."/>
            <person name="Bolund L."/>
            <person name="Kristiansen K."/>
            <person name="Zheng H."/>
            <person name="Li S."/>
            <person name="Zhang X."/>
            <person name="Yang H."/>
            <person name="Wang J."/>
            <person name="Sun R."/>
            <person name="Zhang B."/>
            <person name="Jiang S."/>
            <person name="Wang J."/>
            <person name="Du Y."/>
            <person name="Li S."/>
        </authorList>
    </citation>
    <scope>NUCLEOTIDE SEQUENCE [LARGE SCALE GENOMIC DNA]</scope>
    <source>
        <strain evidence="2">cv. 9930</strain>
    </source>
</reference>
<keyword evidence="2" id="KW-1185">Reference proteome</keyword>
<evidence type="ECO:0000313" key="1">
    <source>
        <dbReference type="EMBL" id="KGN57741.1"/>
    </source>
</evidence>
<reference evidence="1 2" key="2">
    <citation type="journal article" date="2009" name="PLoS ONE">
        <title>An integrated genetic and cytogenetic map of the cucumber genome.</title>
        <authorList>
            <person name="Ren Y."/>
            <person name="Zhang Z."/>
            <person name="Liu J."/>
            <person name="Staub J.E."/>
            <person name="Han Y."/>
            <person name="Cheng Z."/>
            <person name="Li X."/>
            <person name="Lu J."/>
            <person name="Miao H."/>
            <person name="Kang H."/>
            <person name="Xie B."/>
            <person name="Gu X."/>
            <person name="Wang X."/>
            <person name="Du Y."/>
            <person name="Jin W."/>
            <person name="Huang S."/>
        </authorList>
    </citation>
    <scope>NUCLEOTIDE SEQUENCE [LARGE SCALE GENOMIC DNA]</scope>
    <source>
        <strain evidence="2">cv. 9930</strain>
    </source>
</reference>
<reference evidence="1 2" key="3">
    <citation type="journal article" date="2010" name="BMC Genomics">
        <title>Transcriptome sequencing and comparative analysis of cucumber flowers with different sex types.</title>
        <authorList>
            <person name="Guo S."/>
            <person name="Zheng Y."/>
            <person name="Joung J.G."/>
            <person name="Liu S."/>
            <person name="Zhang Z."/>
            <person name="Crasta O.R."/>
            <person name="Sobral B.W."/>
            <person name="Xu Y."/>
            <person name="Huang S."/>
            <person name="Fei Z."/>
        </authorList>
    </citation>
    <scope>NUCLEOTIDE SEQUENCE [LARGE SCALE GENOMIC DNA]</scope>
    <source>
        <strain evidence="2">cv. 9930</strain>
    </source>
</reference>
<dbReference type="AlphaFoldDB" id="A0A0A0LCF6"/>
<name>A0A0A0LCF6_CUCSA</name>
<protein>
    <submittedName>
        <fullName evidence="1">Uncharacterized protein</fullName>
    </submittedName>
</protein>
<accession>A0A0A0LCF6</accession>
<organism evidence="1 2">
    <name type="scientific">Cucumis sativus</name>
    <name type="common">Cucumber</name>
    <dbReference type="NCBI Taxonomy" id="3659"/>
    <lineage>
        <taxon>Eukaryota</taxon>
        <taxon>Viridiplantae</taxon>
        <taxon>Streptophyta</taxon>
        <taxon>Embryophyta</taxon>
        <taxon>Tracheophyta</taxon>
        <taxon>Spermatophyta</taxon>
        <taxon>Magnoliopsida</taxon>
        <taxon>eudicotyledons</taxon>
        <taxon>Gunneridae</taxon>
        <taxon>Pentapetalae</taxon>
        <taxon>rosids</taxon>
        <taxon>fabids</taxon>
        <taxon>Cucurbitales</taxon>
        <taxon>Cucurbitaceae</taxon>
        <taxon>Benincaseae</taxon>
        <taxon>Cucumis</taxon>
    </lineage>
</organism>
<dbReference type="Gramene" id="KGN57741">
    <property type="protein sequence ID" value="KGN57741"/>
    <property type="gene ID" value="Csa_3G271340"/>
</dbReference>